<feature type="transmembrane region" description="Helical" evidence="1">
    <location>
        <begin position="210"/>
        <end position="230"/>
    </location>
</feature>
<keyword evidence="1" id="KW-0472">Membrane</keyword>
<keyword evidence="1" id="KW-0812">Transmembrane</keyword>
<accession>A0A6P7FUQ3</accession>
<dbReference type="RefSeq" id="XP_028140189.1">
    <property type="nucleotide sequence ID" value="XM_028284388.1"/>
</dbReference>
<name>A0A6P7FUQ3_DIAVI</name>
<evidence type="ECO:0000259" key="2">
    <source>
        <dbReference type="Pfam" id="PF23000"/>
    </source>
</evidence>
<dbReference type="Pfam" id="PF23000">
    <property type="entry name" value="ChitinSynthase_IV_N"/>
    <property type="match status" value="1"/>
</dbReference>
<feature type="transmembrane region" description="Helical" evidence="1">
    <location>
        <begin position="53"/>
        <end position="73"/>
    </location>
</feature>
<proteinExistence type="predicted"/>
<feature type="domain" description="Chitin synthase chs-1/2 N-terminal putative transporter" evidence="2">
    <location>
        <begin position="51"/>
        <end position="260"/>
    </location>
</feature>
<dbReference type="InParanoid" id="A0A6P7FUQ3"/>
<feature type="transmembrane region" description="Helical" evidence="1">
    <location>
        <begin position="277"/>
        <end position="304"/>
    </location>
</feature>
<evidence type="ECO:0000313" key="3">
    <source>
        <dbReference type="RefSeq" id="XP_028140189.1"/>
    </source>
</evidence>
<dbReference type="AlphaFoldDB" id="A0A6P7FUQ3"/>
<keyword evidence="1" id="KW-1133">Transmembrane helix</keyword>
<protein>
    <submittedName>
        <fullName evidence="3">Chitin synthase chs-2-like</fullName>
    </submittedName>
</protein>
<gene>
    <name evidence="3" type="primary">LOC114334352</name>
</gene>
<feature type="transmembrane region" description="Helical" evidence="1">
    <location>
        <begin position="114"/>
        <end position="132"/>
    </location>
</feature>
<feature type="transmembrane region" description="Helical" evidence="1">
    <location>
        <begin position="236"/>
        <end position="256"/>
    </location>
</feature>
<feature type="transmembrane region" description="Helical" evidence="1">
    <location>
        <begin position="152"/>
        <end position="173"/>
    </location>
</feature>
<organism evidence="3">
    <name type="scientific">Diabrotica virgifera virgifera</name>
    <name type="common">western corn rootworm</name>
    <dbReference type="NCBI Taxonomy" id="50390"/>
    <lineage>
        <taxon>Eukaryota</taxon>
        <taxon>Metazoa</taxon>
        <taxon>Ecdysozoa</taxon>
        <taxon>Arthropoda</taxon>
        <taxon>Hexapoda</taxon>
        <taxon>Insecta</taxon>
        <taxon>Pterygota</taxon>
        <taxon>Neoptera</taxon>
        <taxon>Endopterygota</taxon>
        <taxon>Coleoptera</taxon>
        <taxon>Polyphaga</taxon>
        <taxon>Cucujiformia</taxon>
        <taxon>Chrysomeloidea</taxon>
        <taxon>Chrysomelidae</taxon>
        <taxon>Galerucinae</taxon>
        <taxon>Diabroticina</taxon>
        <taxon>Diabroticites</taxon>
        <taxon>Diabrotica</taxon>
    </lineage>
</organism>
<reference evidence="3" key="1">
    <citation type="submission" date="2025-08" db="UniProtKB">
        <authorList>
            <consortium name="RefSeq"/>
        </authorList>
    </citation>
    <scope>IDENTIFICATION</scope>
    <source>
        <tissue evidence="3">Whole insect</tissue>
    </source>
</reference>
<dbReference type="InterPro" id="IPR055120">
    <property type="entry name" value="Chs-1/2_IV_N"/>
</dbReference>
<sequence>MRRRELYDDELEPLVENTQTQPKYQWDLFNNVPRETISGSTIESKYIDLSVKYLKIFTVIFTMLIVLGCAVVSKASLLFMTSQIKPNITRLYCNENLDTRQQYIVIHPQEERTVWIWIIIFSYMVPELGTFIRSVRIISFKSWNYPTKLDFLILATTEILPVIGSALLVFIVFPEIDVIKAAMLTNGVCLVPGIVAMISRSTSKVRQGLCYGLDIAAIVIQASALVVWPLVENRKILYIIPIALSLISVGWWENFLSEKTPIPWVKKFAKAKKQFKTDVYFTYALITPIKCLIFLLSAVTIIWIREGDVGFLFDKFGDAFSSHSFNVTQVK</sequence>
<evidence type="ECO:0000256" key="1">
    <source>
        <dbReference type="SAM" id="Phobius"/>
    </source>
</evidence>